<dbReference type="EMBL" id="MT630837">
    <property type="protein sequence ID" value="QNO43502.1"/>
    <property type="molecule type" value="Genomic_DNA"/>
</dbReference>
<evidence type="ECO:0000256" key="1">
    <source>
        <dbReference type="SAM" id="MobiDB-lite"/>
    </source>
</evidence>
<feature type="region of interest" description="Disordered" evidence="1">
    <location>
        <begin position="215"/>
        <end position="237"/>
    </location>
</feature>
<proteinExistence type="predicted"/>
<accession>A0A7G9Y668</accession>
<protein>
    <recommendedName>
        <fullName evidence="2">Transposase IS66 central domain-containing protein</fullName>
    </recommendedName>
</protein>
<name>A0A7G9Y668_9EURY</name>
<reference evidence="3" key="1">
    <citation type="submission" date="2020-06" db="EMBL/GenBank/DDBJ databases">
        <title>Unique genomic features of the anaerobic methanotrophic archaea.</title>
        <authorList>
            <person name="Chadwick G.L."/>
            <person name="Skennerton C.T."/>
            <person name="Laso-Perez R."/>
            <person name="Leu A.O."/>
            <person name="Speth D.R."/>
            <person name="Yu H."/>
            <person name="Morgan-Lang C."/>
            <person name="Hatzenpichler R."/>
            <person name="Goudeau D."/>
            <person name="Malmstrom R."/>
            <person name="Brazelton W.J."/>
            <person name="Woyke T."/>
            <person name="Hallam S.J."/>
            <person name="Tyson G.W."/>
            <person name="Wegener G."/>
            <person name="Boetius A."/>
            <person name="Orphan V."/>
        </authorList>
    </citation>
    <scope>NUCLEOTIDE SEQUENCE</scope>
</reference>
<feature type="domain" description="Transposase IS66 central" evidence="2">
    <location>
        <begin position="12"/>
        <end position="290"/>
    </location>
</feature>
<sequence>MASFPPDVTASVQYGSRVRAMAVYQNNYQFVPLERIGDFFEDVFDHRPSEAIILQANATCAENVKPSNEAVKELLINVHVVNLDETGLQVEGKLNWLHVASTPNLTYYTVHPKRGKDAMDAMGILPEFGGVAVHDNWSPYFRYTDVIHALCNAHHLRDLTFVHEQYEQDWAEDMIQCLLDIKKEVDQASPYKDELDSDQIEGFEERFDKIIVEGLKLNPPPPKEPGKRGRVKQSPPKNLLDRLERHKREVLAFMHDFDVPFDNNQAERDVRMMKLRQKISGTFRTAGGADVFCSIRGYISTARKNGCHVLDAIQDALGGDPFIPSGCIGE</sequence>
<dbReference type="NCBIfam" id="NF033517">
    <property type="entry name" value="transpos_IS66"/>
    <property type="match status" value="1"/>
</dbReference>
<dbReference type="PANTHER" id="PTHR33678">
    <property type="entry name" value="BLL1576 PROTEIN"/>
    <property type="match status" value="1"/>
</dbReference>
<dbReference type="AlphaFoldDB" id="A0A7G9Y668"/>
<gene>
    <name evidence="3" type="ORF">NOJIFECI_00003</name>
</gene>
<evidence type="ECO:0000313" key="3">
    <source>
        <dbReference type="EMBL" id="QNO43502.1"/>
    </source>
</evidence>
<dbReference type="InterPro" id="IPR004291">
    <property type="entry name" value="Transposase_IS66_central"/>
</dbReference>
<organism evidence="3">
    <name type="scientific">Candidatus Methanogaster sp. ANME-2c ERB4</name>
    <dbReference type="NCBI Taxonomy" id="2759911"/>
    <lineage>
        <taxon>Archaea</taxon>
        <taxon>Methanobacteriati</taxon>
        <taxon>Methanobacteriota</taxon>
        <taxon>Stenosarchaea group</taxon>
        <taxon>Methanomicrobia</taxon>
        <taxon>Methanosarcinales</taxon>
        <taxon>ANME-2 cluster</taxon>
        <taxon>Candidatus Methanogasteraceae</taxon>
        <taxon>Candidatus Methanogaster</taxon>
    </lineage>
</organism>
<dbReference type="PANTHER" id="PTHR33678:SF1">
    <property type="entry name" value="BLL1576 PROTEIN"/>
    <property type="match status" value="1"/>
</dbReference>
<dbReference type="Pfam" id="PF03050">
    <property type="entry name" value="DDE_Tnp_IS66"/>
    <property type="match status" value="1"/>
</dbReference>
<dbReference type="InterPro" id="IPR052344">
    <property type="entry name" value="Transposase-related"/>
</dbReference>
<evidence type="ECO:0000259" key="2">
    <source>
        <dbReference type="Pfam" id="PF03050"/>
    </source>
</evidence>